<comment type="caution">
    <text evidence="1">The sequence shown here is derived from an EMBL/GenBank/DDBJ whole genome shotgun (WGS) entry which is preliminary data.</text>
</comment>
<evidence type="ECO:0000313" key="1">
    <source>
        <dbReference type="EMBL" id="MXO67591.1"/>
    </source>
</evidence>
<evidence type="ECO:0000313" key="2">
    <source>
        <dbReference type="Proteomes" id="UP000444401"/>
    </source>
</evidence>
<organism evidence="1 2">
    <name type="scientific">Pelagerythrobacter marinus</name>
    <dbReference type="NCBI Taxonomy" id="538382"/>
    <lineage>
        <taxon>Bacteria</taxon>
        <taxon>Pseudomonadati</taxon>
        <taxon>Pseudomonadota</taxon>
        <taxon>Alphaproteobacteria</taxon>
        <taxon>Sphingomonadales</taxon>
        <taxon>Erythrobacteraceae</taxon>
        <taxon>Pelagerythrobacter</taxon>
    </lineage>
</organism>
<proteinExistence type="predicted"/>
<sequence>MRIDPAIAALRGDPAAGQPAQAAIERALAAWRREPAVAAACAELAAYGEGGALARYPALAALVEAREAANAFVDPLLARVAGVLRRHPLAQLPFRHQAGEGVALLQLARAGRATLSLIGYDPAATRLAPRSVCFTDSQRHEICLAGRGRAQRVTLAAPTRGGAGLALADVALAPGTRMDFAGARATKIVRRVQRSVVLLRLTRVARVPGESREYRLSDGALLHRAAGTARESRRELALALLGRMGRADALPLMLDAARSGSDSARWQALRECLALDSGAGFAALARTARDPADPLAGPAAALRDDLLARHPALAAAEGEGGGDRCPAR</sequence>
<reference evidence="1 2" key="1">
    <citation type="submission" date="2019-12" db="EMBL/GenBank/DDBJ databases">
        <title>Genomic-based taxomic classification of the family Erythrobacteraceae.</title>
        <authorList>
            <person name="Xu L."/>
        </authorList>
    </citation>
    <scope>NUCLEOTIDE SEQUENCE [LARGE SCALE GENOMIC DNA]</scope>
    <source>
        <strain evidence="1 2">H32</strain>
    </source>
</reference>
<accession>A0ABW9URU0</accession>
<name>A0ABW9URU0_9SPHN</name>
<dbReference type="Proteomes" id="UP000444401">
    <property type="component" value="Unassembled WGS sequence"/>
</dbReference>
<dbReference type="RefSeq" id="WP_160732229.1">
    <property type="nucleotide sequence ID" value="NZ_WTYO01000001.1"/>
</dbReference>
<protein>
    <submittedName>
        <fullName evidence="1">Uncharacterized protein</fullName>
    </submittedName>
</protein>
<dbReference type="EMBL" id="WTYO01000001">
    <property type="protein sequence ID" value="MXO67591.1"/>
    <property type="molecule type" value="Genomic_DNA"/>
</dbReference>
<gene>
    <name evidence="1" type="ORF">GRI72_01935</name>
</gene>
<keyword evidence="2" id="KW-1185">Reference proteome</keyword>